<dbReference type="Pfam" id="PF08266">
    <property type="entry name" value="Cadherin_2"/>
    <property type="match status" value="1"/>
</dbReference>
<dbReference type="Gene3D" id="2.60.40.60">
    <property type="entry name" value="Cadherins"/>
    <property type="match status" value="1"/>
</dbReference>
<reference evidence="3 4" key="1">
    <citation type="submission" date="2019-09" db="EMBL/GenBank/DDBJ databases">
        <title>Bird 10,000 Genomes (B10K) Project - Family phase.</title>
        <authorList>
            <person name="Zhang G."/>
        </authorList>
    </citation>
    <scope>NUCLEOTIDE SEQUENCE [LARGE SCALE GENOMIC DNA]</scope>
    <source>
        <strain evidence="3">B10K-DU-002-24</strain>
        <tissue evidence="3">Muscle</tissue>
    </source>
</reference>
<dbReference type="Proteomes" id="UP000534407">
    <property type="component" value="Unassembled WGS sequence"/>
</dbReference>
<gene>
    <name evidence="3" type="primary">Pcdhga3</name>
    <name evidence="3" type="ORF">ORIORI_R15748</name>
</gene>
<dbReference type="CDD" id="cd11304">
    <property type="entry name" value="Cadherin_repeat"/>
    <property type="match status" value="1"/>
</dbReference>
<dbReference type="AlphaFoldDB" id="A0A7L1PG44"/>
<evidence type="ECO:0000313" key="4">
    <source>
        <dbReference type="Proteomes" id="UP000534407"/>
    </source>
</evidence>
<name>A0A7L1PG44_ORIOR</name>
<accession>A0A7L1PG44</accession>
<keyword evidence="1" id="KW-0325">Glycoprotein</keyword>
<evidence type="ECO:0000313" key="3">
    <source>
        <dbReference type="EMBL" id="NXO11073.1"/>
    </source>
</evidence>
<evidence type="ECO:0000259" key="2">
    <source>
        <dbReference type="Pfam" id="PF08266"/>
    </source>
</evidence>
<comment type="caution">
    <text evidence="3">The sequence shown here is derived from an EMBL/GenBank/DDBJ whole genome shotgun (WGS) entry which is preliminary data.</text>
</comment>
<proteinExistence type="predicted"/>
<dbReference type="EMBL" id="VXBT01005467">
    <property type="protein sequence ID" value="NXO11073.1"/>
    <property type="molecule type" value="Genomic_DNA"/>
</dbReference>
<keyword evidence="4" id="KW-1185">Reference proteome</keyword>
<organism evidence="3 4">
    <name type="scientific">Oriolus oriolus</name>
    <name type="common">Eurasian golden oriole</name>
    <name type="synonym">Coracias oriolus</name>
    <dbReference type="NCBI Taxonomy" id="181099"/>
    <lineage>
        <taxon>Eukaryota</taxon>
        <taxon>Metazoa</taxon>
        <taxon>Chordata</taxon>
        <taxon>Craniata</taxon>
        <taxon>Vertebrata</taxon>
        <taxon>Euteleostomi</taxon>
        <taxon>Archelosauria</taxon>
        <taxon>Archosauria</taxon>
        <taxon>Dinosauria</taxon>
        <taxon>Saurischia</taxon>
        <taxon>Theropoda</taxon>
        <taxon>Coelurosauria</taxon>
        <taxon>Aves</taxon>
        <taxon>Neognathae</taxon>
        <taxon>Neoaves</taxon>
        <taxon>Telluraves</taxon>
        <taxon>Australaves</taxon>
        <taxon>Passeriformes</taxon>
        <taxon>Corvoidea</taxon>
        <taxon>Corvidae</taxon>
        <taxon>Oriolus</taxon>
    </lineage>
</organism>
<feature type="non-terminal residue" evidence="3">
    <location>
        <position position="67"/>
    </location>
</feature>
<dbReference type="InterPro" id="IPR013164">
    <property type="entry name" value="Cadherin_N"/>
</dbReference>
<protein>
    <submittedName>
        <fullName evidence="3">PCDG3 protein</fullName>
    </submittedName>
</protein>
<feature type="non-terminal residue" evidence="3">
    <location>
        <position position="1"/>
    </location>
</feature>
<feature type="domain" description="Cadherin N-terminal" evidence="2">
    <location>
        <begin position="1"/>
        <end position="64"/>
    </location>
</feature>
<sequence>VAKDLGLQLPAIRDNAVRVVSQGRTQYFSLHGKTGHLVTAERIDREQLCESVQQCVLRCELIVEGEM</sequence>
<evidence type="ECO:0000256" key="1">
    <source>
        <dbReference type="ARBA" id="ARBA00023180"/>
    </source>
</evidence>